<dbReference type="Proteomes" id="UP000664771">
    <property type="component" value="Unassembled WGS sequence"/>
</dbReference>
<evidence type="ECO:0000313" key="2">
    <source>
        <dbReference type="Proteomes" id="UP000664771"/>
    </source>
</evidence>
<evidence type="ECO:0000313" key="1">
    <source>
        <dbReference type="EMBL" id="MBO1361005.1"/>
    </source>
</evidence>
<keyword evidence="2" id="KW-1185">Reference proteome</keyword>
<name>A0ABS3LYM6_9PROT</name>
<dbReference type="RefSeq" id="WP_207882451.1">
    <property type="nucleotide sequence ID" value="NZ_JAFVMF010000016.1"/>
</dbReference>
<gene>
    <name evidence="1" type="ORF">J2D73_14545</name>
</gene>
<comment type="caution">
    <text evidence="1">The sequence shown here is derived from an EMBL/GenBank/DDBJ whole genome shotgun (WGS) entry which is preliminary data.</text>
</comment>
<protein>
    <submittedName>
        <fullName evidence="1">Uncharacterized protein</fullName>
    </submittedName>
</protein>
<dbReference type="EMBL" id="JAFVMF010000016">
    <property type="protein sequence ID" value="MBO1361005.1"/>
    <property type="molecule type" value="Genomic_DNA"/>
</dbReference>
<proteinExistence type="predicted"/>
<reference evidence="1 2" key="1">
    <citation type="submission" date="2021-03" db="EMBL/GenBank/DDBJ databases">
        <title>The complete genome sequence of Acetobacter sacchari TBRC 11175.</title>
        <authorList>
            <person name="Charoenyingcharoen P."/>
            <person name="Yukphan P."/>
        </authorList>
    </citation>
    <scope>NUCLEOTIDE SEQUENCE [LARGE SCALE GENOMIC DNA]</scope>
    <source>
        <strain evidence="1 2">TBRC 11175</strain>
    </source>
</reference>
<accession>A0ABS3LYM6</accession>
<sequence length="407" mass="46393">MVRNLFRPSYGGNRNFTLMYTLGDLMVSSDDDMRPYGLIENSPESLLPGEISRGKLIHGEKNGYTRKAFDILQSFRDVLGRPASEAPENYERGELLRDTSMDLETNTSIGFQRENSLYLQDGKIGRSAIVKIAQTFRTGTNDIDAVDFVSMFIEDKDRSDIDALNDRYVLVNFRPCITTMNWRMDCGVGGYDNTIGLPPFFPTRLRFEDYIYRLWIQNSTHSAAHVDSVQTHIKNNYMRAPLASELFNESICTLLKKKIKNTLGKATDFGISFDYDGSITLADGEEMLSTAQRLHADVLTAANDAHSEDRKLALRAFAQNLHRTFYDFEPDFFRQNVSRIVDDEISLIKSSLELWPTLLEIVYFRKNVNELPIRRVRPNVIVQVPRRATEATPEKIIGRVANEVVGT</sequence>
<organism evidence="1 2">
    <name type="scientific">Acetobacter sacchari</name>
    <dbReference type="NCBI Taxonomy" id="2661687"/>
    <lineage>
        <taxon>Bacteria</taxon>
        <taxon>Pseudomonadati</taxon>
        <taxon>Pseudomonadota</taxon>
        <taxon>Alphaproteobacteria</taxon>
        <taxon>Acetobacterales</taxon>
        <taxon>Acetobacteraceae</taxon>
        <taxon>Acetobacter</taxon>
    </lineage>
</organism>